<name>A0A2G3PLW8_WILMA</name>
<sequence>MTVSPGTWLLIATFRGSIAGVVARGDNPAVLPGADGFQQLKRVDLPLPAISKLVKPAVEVAVASRAPVRRELLLRGDRLHAYAEPVTSGSGNVHAVWVWVGGTAEPVYPHVSTGAWEWDLERLTVIYGPGIPNIYGRDWAPGKPYPLHNTVDTFSEADMVAAAAVLASRADGTRYPLTVRIDRPSDGTSGSSDPRSLRAATEVVKTDTGCFWRGVTWDVTQFDPPRENPLHAANNLLAQEVDGWTAIVYWKLDRSQTRGDRFPIMVARWQGQKVLDGIHLDPDTGRARVHPDDHGLPHRWAETLEREPELTATLRLWGDDAHWHTLDLACQRVRGTDPPAATVRITRRAERHKDWLPPAAPVT</sequence>
<dbReference type="Proteomes" id="UP000225108">
    <property type="component" value="Unassembled WGS sequence"/>
</dbReference>
<evidence type="ECO:0000259" key="1">
    <source>
        <dbReference type="Pfam" id="PF18007"/>
    </source>
</evidence>
<gene>
    <name evidence="2" type="ORF">CSW57_11260</name>
</gene>
<accession>A0A2G3PLW8</accession>
<dbReference type="EMBL" id="PEBD01000008">
    <property type="protein sequence ID" value="PHV66829.1"/>
    <property type="molecule type" value="Genomic_DNA"/>
</dbReference>
<evidence type="ECO:0000313" key="3">
    <source>
        <dbReference type="Proteomes" id="UP000225108"/>
    </source>
</evidence>
<protein>
    <recommendedName>
        <fullName evidence="1">Rv3651-like N-terminal domain-containing protein</fullName>
    </recommendedName>
</protein>
<organism evidence="2 3">
    <name type="scientific">Williamsia marianensis</name>
    <dbReference type="NCBI Taxonomy" id="85044"/>
    <lineage>
        <taxon>Bacteria</taxon>
        <taxon>Bacillati</taxon>
        <taxon>Actinomycetota</taxon>
        <taxon>Actinomycetes</taxon>
        <taxon>Mycobacteriales</taxon>
        <taxon>Nocardiaceae</taxon>
        <taxon>Williamsia</taxon>
    </lineage>
</organism>
<proteinExistence type="predicted"/>
<feature type="domain" description="Rv3651-like N-terminal" evidence="1">
    <location>
        <begin position="7"/>
        <end position="104"/>
    </location>
</feature>
<comment type="caution">
    <text evidence="2">The sequence shown here is derived from an EMBL/GenBank/DDBJ whole genome shotgun (WGS) entry which is preliminary data.</text>
</comment>
<dbReference type="AlphaFoldDB" id="A0A2G3PLW8"/>
<evidence type="ECO:0000313" key="2">
    <source>
        <dbReference type="EMBL" id="PHV66829.1"/>
    </source>
</evidence>
<dbReference type="RefSeq" id="WP_143696517.1">
    <property type="nucleotide sequence ID" value="NZ_PEBD01000008.1"/>
</dbReference>
<dbReference type="InterPro" id="IPR041458">
    <property type="entry name" value="Rv3651-like_N"/>
</dbReference>
<reference evidence="2 3" key="1">
    <citation type="submission" date="2017-10" db="EMBL/GenBank/DDBJ databases">
        <title>The draft genome sequence of Williamsia sp. BULT 1.1 isolated from the semi-arid grassland soils from South Africa.</title>
        <authorList>
            <person name="Kabwe M.H."/>
            <person name="Govender N."/>
            <person name="Mutseka Lunga P."/>
            <person name="Vikram S."/>
            <person name="Makhalanyane T.P."/>
        </authorList>
    </citation>
    <scope>NUCLEOTIDE SEQUENCE [LARGE SCALE GENOMIC DNA]</scope>
    <source>
        <strain evidence="2 3">BULT 1.1</strain>
    </source>
</reference>
<dbReference type="Pfam" id="PF18007">
    <property type="entry name" value="Rv3651-like_N"/>
    <property type="match status" value="1"/>
</dbReference>